<comment type="similarity">
    <text evidence="2">Belongs to the X(+)/potassium ATPases subunit beta family.</text>
</comment>
<dbReference type="EMBL" id="UFQT01000377">
    <property type="protein sequence ID" value="SSX23725.1"/>
    <property type="molecule type" value="Genomic_DNA"/>
</dbReference>
<dbReference type="GO" id="GO:0005890">
    <property type="term" value="C:sodium:potassium-exchanging ATPase complex"/>
    <property type="evidence" value="ECO:0007669"/>
    <property type="project" value="InterPro"/>
</dbReference>
<evidence type="ECO:0000256" key="11">
    <source>
        <dbReference type="ARBA" id="ARBA00023053"/>
    </source>
</evidence>
<keyword evidence="15" id="KW-0325">Glycoprotein</keyword>
<protein>
    <submittedName>
        <fullName evidence="19">CSON009497 protein</fullName>
    </submittedName>
</protein>
<accession>A0A336M0F7</accession>
<evidence type="ECO:0000256" key="5">
    <source>
        <dbReference type="ARBA" id="ARBA00022538"/>
    </source>
</evidence>
<evidence type="ECO:0000256" key="12">
    <source>
        <dbReference type="ARBA" id="ARBA00023065"/>
    </source>
</evidence>
<organism evidence="19">
    <name type="scientific">Culicoides sonorensis</name>
    <name type="common">Biting midge</name>
    <dbReference type="NCBI Taxonomy" id="179676"/>
    <lineage>
        <taxon>Eukaryota</taxon>
        <taxon>Metazoa</taxon>
        <taxon>Ecdysozoa</taxon>
        <taxon>Arthropoda</taxon>
        <taxon>Hexapoda</taxon>
        <taxon>Insecta</taxon>
        <taxon>Pterygota</taxon>
        <taxon>Neoptera</taxon>
        <taxon>Endopterygota</taxon>
        <taxon>Diptera</taxon>
        <taxon>Nematocera</taxon>
        <taxon>Chironomoidea</taxon>
        <taxon>Ceratopogonidae</taxon>
        <taxon>Ceratopogoninae</taxon>
        <taxon>Culicoides</taxon>
        <taxon>Monoculicoides</taxon>
    </lineage>
</organism>
<keyword evidence="13 18" id="KW-0472">Membrane</keyword>
<proteinExistence type="inferred from homology"/>
<keyword evidence="14" id="KW-1015">Disulfide bond</keyword>
<dbReference type="Gene3D" id="2.60.40.1660">
    <property type="entry name" value="Na, k-atpase alpha subunit"/>
    <property type="match status" value="1"/>
</dbReference>
<keyword evidence="7 18" id="KW-0812">Transmembrane</keyword>
<keyword evidence="9" id="KW-0735">Signal-anchor</keyword>
<name>A0A336M0F7_CULSO</name>
<evidence type="ECO:0000256" key="3">
    <source>
        <dbReference type="ARBA" id="ARBA00022448"/>
    </source>
</evidence>
<reference evidence="19" key="1">
    <citation type="submission" date="2018-07" db="EMBL/GenBank/DDBJ databases">
        <authorList>
            <person name="Quirk P.G."/>
            <person name="Krulwich T.A."/>
        </authorList>
    </citation>
    <scope>NUCLEOTIDE SEQUENCE</scope>
</reference>
<evidence type="ECO:0000313" key="19">
    <source>
        <dbReference type="EMBL" id="SSX23725.1"/>
    </source>
</evidence>
<dbReference type="GO" id="GO:0030007">
    <property type="term" value="P:intracellular potassium ion homeostasis"/>
    <property type="evidence" value="ECO:0007669"/>
    <property type="project" value="TreeGrafter"/>
</dbReference>
<keyword evidence="4" id="KW-1003">Cell membrane</keyword>
<dbReference type="OMA" id="EPCVVIK"/>
<evidence type="ECO:0000256" key="18">
    <source>
        <dbReference type="SAM" id="Phobius"/>
    </source>
</evidence>
<evidence type="ECO:0000256" key="14">
    <source>
        <dbReference type="ARBA" id="ARBA00023157"/>
    </source>
</evidence>
<dbReference type="InterPro" id="IPR038702">
    <property type="entry name" value="Na/K_ATPase_sub_beta_sf"/>
</dbReference>
<dbReference type="AlphaFoldDB" id="A0A336M0F7"/>
<dbReference type="FunFam" id="2.60.40.1660:FF:000004">
    <property type="entry name" value="sodium/potassium-transporting ATPase subunit beta-2"/>
    <property type="match status" value="1"/>
</dbReference>
<dbReference type="PANTHER" id="PTHR11523">
    <property type="entry name" value="SODIUM/POTASSIUM-DEPENDENT ATPASE BETA SUBUNIT"/>
    <property type="match status" value="1"/>
</dbReference>
<dbReference type="VEuPathDB" id="VectorBase:CSON009497"/>
<keyword evidence="6" id="KW-0740">Sodium/potassium transport</keyword>
<evidence type="ECO:0000256" key="15">
    <source>
        <dbReference type="ARBA" id="ARBA00023180"/>
    </source>
</evidence>
<evidence type="ECO:0000256" key="4">
    <source>
        <dbReference type="ARBA" id="ARBA00022475"/>
    </source>
</evidence>
<dbReference type="GO" id="GO:0036376">
    <property type="term" value="P:sodium ion export across plasma membrane"/>
    <property type="evidence" value="ECO:0007669"/>
    <property type="project" value="TreeGrafter"/>
</dbReference>
<evidence type="ECO:0000256" key="13">
    <source>
        <dbReference type="ARBA" id="ARBA00023136"/>
    </source>
</evidence>
<evidence type="ECO:0000256" key="16">
    <source>
        <dbReference type="ARBA" id="ARBA00023201"/>
    </source>
</evidence>
<evidence type="ECO:0000256" key="7">
    <source>
        <dbReference type="ARBA" id="ARBA00022692"/>
    </source>
</evidence>
<dbReference type="InterPro" id="IPR000402">
    <property type="entry name" value="Na/K_ATPase_sub_beta"/>
</dbReference>
<keyword evidence="10 18" id="KW-1133">Transmembrane helix</keyword>
<dbReference type="PANTHER" id="PTHR11523:SF46">
    <property type="entry name" value="SODIUM_POTASSIUM-TRANSPORTING ATPASE SUBUNIT BETA-2"/>
    <property type="match status" value="1"/>
</dbReference>
<feature type="transmembrane region" description="Helical" evidence="18">
    <location>
        <begin position="52"/>
        <end position="75"/>
    </location>
</feature>
<evidence type="ECO:0000256" key="17">
    <source>
        <dbReference type="ARBA" id="ARBA00025540"/>
    </source>
</evidence>
<comment type="function">
    <text evidence="17">This is the non-catalytic component of the active enzyme, which catalyzes the hydrolysis of ATP coupled with the exchange of Na(+) and K(+) ions across the plasma membrane. The beta subunit regulates, through assembly of alpha/beta heterodimers, the number of sodium pumps transported to the plasma membrane.</text>
</comment>
<keyword evidence="3" id="KW-0813">Transport</keyword>
<sequence length="322" mass="36789">MSKNKKKTDYNSVATTEYQGVFKPEPVSCGQFLYNSKDGTIMGRTPLSWTKILVFFTIFYSCLVGFFAVCMHVFMMTIDENVPSRILSDSLIGTNPGVGFIPIDEDDTHGALIWFDTKNVTTGLLWAKRIDDMLDSYYNKSKLPDGGRNQVPCDFETPPKKGKNCLVPIDEWNECNRNNSYGYANAKPCIFLKLNRIYNWEPIMYNDPTDLPNDMPEELVEYIKSLPEEKRNQVWITCKGEQPLDVENIGPIQYVSTRGLPGYYFPYVNNPGYLSPLVAVRLERPKSNVIINIECRAWAKNIIYHGGNRERTGSVHLEMLVD</sequence>
<evidence type="ECO:0000256" key="9">
    <source>
        <dbReference type="ARBA" id="ARBA00022968"/>
    </source>
</evidence>
<keyword evidence="16" id="KW-0739">Sodium transport</keyword>
<evidence type="ECO:0000256" key="2">
    <source>
        <dbReference type="ARBA" id="ARBA00005876"/>
    </source>
</evidence>
<gene>
    <name evidence="19" type="primary">CSON009497</name>
</gene>
<dbReference type="Pfam" id="PF00287">
    <property type="entry name" value="Na_K-ATPase"/>
    <property type="match status" value="1"/>
</dbReference>
<keyword evidence="5" id="KW-0633">Potassium transport</keyword>
<comment type="subcellular location">
    <subcellularLocation>
        <location evidence="1">Cell membrane</location>
        <topology evidence="1">Single-pass type II membrane protein</topology>
    </subcellularLocation>
</comment>
<keyword evidence="11" id="KW-0915">Sodium</keyword>
<dbReference type="GO" id="GO:0001671">
    <property type="term" value="F:ATPase activator activity"/>
    <property type="evidence" value="ECO:0007669"/>
    <property type="project" value="TreeGrafter"/>
</dbReference>
<evidence type="ECO:0000256" key="10">
    <source>
        <dbReference type="ARBA" id="ARBA00022989"/>
    </source>
</evidence>
<evidence type="ECO:0000256" key="8">
    <source>
        <dbReference type="ARBA" id="ARBA00022958"/>
    </source>
</evidence>
<evidence type="ECO:0000256" key="6">
    <source>
        <dbReference type="ARBA" id="ARBA00022607"/>
    </source>
</evidence>
<keyword evidence="12" id="KW-0406">Ion transport</keyword>
<evidence type="ECO:0000256" key="1">
    <source>
        <dbReference type="ARBA" id="ARBA00004401"/>
    </source>
</evidence>
<dbReference type="GO" id="GO:0006883">
    <property type="term" value="P:intracellular sodium ion homeostasis"/>
    <property type="evidence" value="ECO:0007669"/>
    <property type="project" value="TreeGrafter"/>
</dbReference>
<dbReference type="GO" id="GO:1990573">
    <property type="term" value="P:potassium ion import across plasma membrane"/>
    <property type="evidence" value="ECO:0007669"/>
    <property type="project" value="TreeGrafter"/>
</dbReference>
<keyword evidence="8" id="KW-0630">Potassium</keyword>